<evidence type="ECO:0000256" key="1">
    <source>
        <dbReference type="SAM" id="MobiDB-lite"/>
    </source>
</evidence>
<feature type="compositionally biased region" description="Polar residues" evidence="1">
    <location>
        <begin position="221"/>
        <end position="252"/>
    </location>
</feature>
<evidence type="ECO:0000313" key="2">
    <source>
        <dbReference type="EMBL" id="MED6214798.1"/>
    </source>
</evidence>
<comment type="caution">
    <text evidence="2">The sequence shown here is derived from an EMBL/GenBank/DDBJ whole genome shotgun (WGS) entry which is preliminary data.</text>
</comment>
<feature type="non-terminal residue" evidence="2">
    <location>
        <position position="1"/>
    </location>
</feature>
<dbReference type="EMBL" id="JASCZI010246004">
    <property type="protein sequence ID" value="MED6214798.1"/>
    <property type="molecule type" value="Genomic_DNA"/>
</dbReference>
<gene>
    <name evidence="2" type="ORF">PIB30_106847</name>
</gene>
<accession>A0ABU6Z0C5</accession>
<feature type="non-terminal residue" evidence="2">
    <location>
        <position position="341"/>
    </location>
</feature>
<sequence length="341" mass="37206">GIVSSAIAYYAQGKAEIANLTATSSKDLLLKLRNFESNRLKVVRERQNYGMQEVSSGDGQENVKEADFASKGKSKIVPKLSATQNNLKEGLVANKGTVKPVPKLTVTQSKVKEGELANKVMSKKGEIATDNQQQLVAPQSNCKEAQYSPKKLKKPVPKRLDFSHLQSTFAAITRRPGSSSDLGQGNTGVNKNSSPAIERDATEGLLQKLDAARKRNYTVQLTSVTQQQKSSNSAQSIGNHGRENNVQVTQEMIQERQEEFPLPSSESEPQAEGNMEDQGGSEMGKGRPIVRATTIDEFLQENGMDVDLDGLGVNTGEQTTELHGDGEDSLALNQNYYQYVM</sequence>
<name>A0ABU6Z0C5_9FABA</name>
<reference evidence="2 3" key="1">
    <citation type="journal article" date="2023" name="Plants (Basel)">
        <title>Bridging the Gap: Combining Genomics and Transcriptomics Approaches to Understand Stylosanthes scabra, an Orphan Legume from the Brazilian Caatinga.</title>
        <authorList>
            <person name="Ferreira-Neto J.R.C."/>
            <person name="da Silva M.D."/>
            <person name="Binneck E."/>
            <person name="de Melo N.F."/>
            <person name="da Silva R.H."/>
            <person name="de Melo A.L.T.M."/>
            <person name="Pandolfi V."/>
            <person name="Bustamante F.O."/>
            <person name="Brasileiro-Vidal A.C."/>
            <person name="Benko-Iseppon A.M."/>
        </authorList>
    </citation>
    <scope>NUCLEOTIDE SEQUENCE [LARGE SCALE GENOMIC DNA]</scope>
    <source>
        <tissue evidence="2">Leaves</tissue>
    </source>
</reference>
<protein>
    <submittedName>
        <fullName evidence="2">Uncharacterized protein</fullName>
    </submittedName>
</protein>
<keyword evidence="3" id="KW-1185">Reference proteome</keyword>
<organism evidence="2 3">
    <name type="scientific">Stylosanthes scabra</name>
    <dbReference type="NCBI Taxonomy" id="79078"/>
    <lineage>
        <taxon>Eukaryota</taxon>
        <taxon>Viridiplantae</taxon>
        <taxon>Streptophyta</taxon>
        <taxon>Embryophyta</taxon>
        <taxon>Tracheophyta</taxon>
        <taxon>Spermatophyta</taxon>
        <taxon>Magnoliopsida</taxon>
        <taxon>eudicotyledons</taxon>
        <taxon>Gunneridae</taxon>
        <taxon>Pentapetalae</taxon>
        <taxon>rosids</taxon>
        <taxon>fabids</taxon>
        <taxon>Fabales</taxon>
        <taxon>Fabaceae</taxon>
        <taxon>Papilionoideae</taxon>
        <taxon>50 kb inversion clade</taxon>
        <taxon>dalbergioids sensu lato</taxon>
        <taxon>Dalbergieae</taxon>
        <taxon>Pterocarpus clade</taxon>
        <taxon>Stylosanthes</taxon>
    </lineage>
</organism>
<proteinExistence type="predicted"/>
<dbReference type="Proteomes" id="UP001341840">
    <property type="component" value="Unassembled WGS sequence"/>
</dbReference>
<feature type="region of interest" description="Disordered" evidence="1">
    <location>
        <begin position="221"/>
        <end position="286"/>
    </location>
</feature>
<evidence type="ECO:0000313" key="3">
    <source>
        <dbReference type="Proteomes" id="UP001341840"/>
    </source>
</evidence>
<feature type="region of interest" description="Disordered" evidence="1">
    <location>
        <begin position="171"/>
        <end position="199"/>
    </location>
</feature>
<feature type="compositionally biased region" description="Polar residues" evidence="1">
    <location>
        <begin position="171"/>
        <end position="195"/>
    </location>
</feature>